<evidence type="ECO:0000313" key="1">
    <source>
        <dbReference type="EMBL" id="KAI3819556.1"/>
    </source>
</evidence>
<proteinExistence type="predicted"/>
<accession>A0ACB9JIP0</accession>
<reference evidence="1 2" key="2">
    <citation type="journal article" date="2022" name="Mol. Ecol. Resour.">
        <title>The genomes of chicory, endive, great burdock and yacon provide insights into Asteraceae paleo-polyploidization history and plant inulin production.</title>
        <authorList>
            <person name="Fan W."/>
            <person name="Wang S."/>
            <person name="Wang H."/>
            <person name="Wang A."/>
            <person name="Jiang F."/>
            <person name="Liu H."/>
            <person name="Zhao H."/>
            <person name="Xu D."/>
            <person name="Zhang Y."/>
        </authorList>
    </citation>
    <scope>NUCLEOTIDE SEQUENCE [LARGE SCALE GENOMIC DNA]</scope>
    <source>
        <strain evidence="2">cv. Yunnan</strain>
        <tissue evidence="1">Leaves</tissue>
    </source>
</reference>
<protein>
    <submittedName>
        <fullName evidence="1">Uncharacterized protein</fullName>
    </submittedName>
</protein>
<dbReference type="Proteomes" id="UP001056120">
    <property type="component" value="Linkage Group LG04"/>
</dbReference>
<organism evidence="1 2">
    <name type="scientific">Smallanthus sonchifolius</name>
    <dbReference type="NCBI Taxonomy" id="185202"/>
    <lineage>
        <taxon>Eukaryota</taxon>
        <taxon>Viridiplantae</taxon>
        <taxon>Streptophyta</taxon>
        <taxon>Embryophyta</taxon>
        <taxon>Tracheophyta</taxon>
        <taxon>Spermatophyta</taxon>
        <taxon>Magnoliopsida</taxon>
        <taxon>eudicotyledons</taxon>
        <taxon>Gunneridae</taxon>
        <taxon>Pentapetalae</taxon>
        <taxon>asterids</taxon>
        <taxon>campanulids</taxon>
        <taxon>Asterales</taxon>
        <taxon>Asteraceae</taxon>
        <taxon>Asteroideae</taxon>
        <taxon>Heliantheae alliance</taxon>
        <taxon>Millerieae</taxon>
        <taxon>Smallanthus</taxon>
    </lineage>
</organism>
<reference evidence="2" key="1">
    <citation type="journal article" date="2022" name="Mol. Ecol. Resour.">
        <title>The genomes of chicory, endive, great burdock and yacon provide insights into Asteraceae palaeo-polyploidization history and plant inulin production.</title>
        <authorList>
            <person name="Fan W."/>
            <person name="Wang S."/>
            <person name="Wang H."/>
            <person name="Wang A."/>
            <person name="Jiang F."/>
            <person name="Liu H."/>
            <person name="Zhao H."/>
            <person name="Xu D."/>
            <person name="Zhang Y."/>
        </authorList>
    </citation>
    <scope>NUCLEOTIDE SEQUENCE [LARGE SCALE GENOMIC DNA]</scope>
    <source>
        <strain evidence="2">cv. Yunnan</strain>
    </source>
</reference>
<sequence length="1481" mass="167438">MLYGGYKNINQVKKEAFSAHYGLGYKENLQKYYTPKNQTEKGQTSVHKQTPPAHNGELSKARPNEPYKRTYIDKRNFFHCGLVGHIVVNYPSKNQGKRHVVSQPAVIPRSPPVKPSPKSPKQNVVKPPVQPIVKPKIKSEAKPSVARKVKQPTVPRVSTSGSTRTGEKSMARLSKPQRRRRNKRLRKLEQLTKTQSSEASTSSPAVVEPKSTVLVKNQKRYWNKKVKGSQSRVPNSSKDSPILDSHHDCELKKGRPKGTISYHWYVDSGCSRHMTGNMALLQDVKTFRGGYVAFVGEKGGSITCQGVVSNGCVSFDNVNFCEQLKHNLLSVSQMCDKEYSVMFDKSECLILKPGFEVPKDWILMRAPRSNDTYQIDMSVAKTTSSVATCLLTKATELDSILWHRKLGHISYHKMNHLVRNGLVTVVPKLRFTVADDCMPCKKGKQQRKSHKPKLQNSIDTPLELLHMDLFGPISIRSIGGTKAETADILQYLILSLESLCKLKVRRIRSDNGTEFKNNLMELFCLKKGIGHEFSAPYTPQQNGVAERKNRTLIETARTMLSDAKLPVTFWAEAYKDRQSKFHAKAVEGIFLGYVANSPCKRVYNIGTRTVEEWFEVDCSKHSTPPEPKGPAWGFDYDALFKSFNLPDLSAEDAANVYDLLRDDNDSSFTTRATVPVITPDSNAAFASGTHDSDNIEGVHIVGDDAQDNPNTTVGNEAPADPINIESSSSGSPEMGELSTNLDPEIQEPIVPETRVHRNHPIDNIIGDPYAGVQTRHRTITENTSLYTEIFDTGVMESCLHAAFVSQLEPKNVKEALTDNFWIEAMQDELSQFHKLHVWDLVDLPKGFQPIGTRWVFKCKTNDRHVVVKNKARLVVHGFYQQEGLDYNEVYAPVARIEAIRLFLAYATYVGFKVYQLDVKSAFLYGKVHEEVYVTQPPGFEDPHNINKVYKLDKALYGLHQPPRAWYETLSKHLLSNGFDRGQIDSTLFIRKAGGDILLVQVYVDDIIFGSTNEGLCREFEKVMKSKFEMSNMGELSFFLGLQVSQRENGIYLHQTKYVQDILSKYKMSDSTTYGTPIPANHGLHPDRDGKDVDSRLYRGMNGSLMYLTASRPDIMFAVCLCSRFQSQPKESHMIAVKRTFRYLKGKPRLGLWYSKQQSFDFKAYTDSDYGGCNLDRKSTSGGCQFLGDRLVSWQCKKQSTVSVSTCEAEYIAAASGCSQILWIQQHLRDYGLNFTGTPLFIDNNATMSITNNPVKHSKTKHIEIRHHFIRDCAEKHLIELVKKIIDNNLRCLEDSAKYHSISAMARAFTDKFNLVANTEPEWKGAALQYREIVDFLNRSRISYAISANPTVSRPYLEQFWETAEHDCTVSPNVIRATVDGRAITFSEDTIRRVLGFGDLATDPTSYPDYYVDGCWRQRMGYVGERDYASYKKMWVLDQWRYFAHIMIMCISSRKAGQDAMGYDLAAAMVPLVPEVCATTDR</sequence>
<gene>
    <name evidence="1" type="ORF">L1987_13397</name>
</gene>
<name>A0ACB9JIP0_9ASTR</name>
<dbReference type="EMBL" id="CM042021">
    <property type="protein sequence ID" value="KAI3819556.1"/>
    <property type="molecule type" value="Genomic_DNA"/>
</dbReference>
<evidence type="ECO:0000313" key="2">
    <source>
        <dbReference type="Proteomes" id="UP001056120"/>
    </source>
</evidence>
<comment type="caution">
    <text evidence="1">The sequence shown here is derived from an EMBL/GenBank/DDBJ whole genome shotgun (WGS) entry which is preliminary data.</text>
</comment>
<keyword evidence="2" id="KW-1185">Reference proteome</keyword>